<dbReference type="Gramene" id="PRQ19276">
    <property type="protein sequence ID" value="PRQ19276"/>
    <property type="gene ID" value="RchiOBHm_Chr7g0215441"/>
</dbReference>
<comment type="similarity">
    <text evidence="2">Belongs to the PDCD4 family.</text>
</comment>
<dbReference type="Proteomes" id="UP000238479">
    <property type="component" value="Chromosome 7"/>
</dbReference>
<evidence type="ECO:0000256" key="3">
    <source>
        <dbReference type="ARBA" id="ARBA00022490"/>
    </source>
</evidence>
<dbReference type="GO" id="GO:0045892">
    <property type="term" value="P:negative regulation of DNA-templated transcription"/>
    <property type="evidence" value="ECO:0007669"/>
    <property type="project" value="InterPro"/>
</dbReference>
<dbReference type="AlphaFoldDB" id="A0A2P6PBH1"/>
<evidence type="ECO:0000259" key="7">
    <source>
        <dbReference type="PROSITE" id="PS51366"/>
    </source>
</evidence>
<dbReference type="GO" id="GO:0003743">
    <property type="term" value="F:translation initiation factor activity"/>
    <property type="evidence" value="ECO:0007669"/>
    <property type="project" value="UniProtKB-KW"/>
</dbReference>
<comment type="subcellular location">
    <subcellularLocation>
        <location evidence="1">Cytoplasm</location>
    </subcellularLocation>
</comment>
<accession>A0A2P6PBH1</accession>
<keyword evidence="4" id="KW-0677">Repeat</keyword>
<dbReference type="SUPFAM" id="SSF48371">
    <property type="entry name" value="ARM repeat"/>
    <property type="match status" value="1"/>
</dbReference>
<dbReference type="InterPro" id="IPR016024">
    <property type="entry name" value="ARM-type_fold"/>
</dbReference>
<evidence type="ECO:0000256" key="2">
    <source>
        <dbReference type="ARBA" id="ARBA00005497"/>
    </source>
</evidence>
<dbReference type="Pfam" id="PF02847">
    <property type="entry name" value="MA3"/>
    <property type="match status" value="1"/>
</dbReference>
<evidence type="ECO:0000313" key="8">
    <source>
        <dbReference type="EMBL" id="PRQ19276.1"/>
    </source>
</evidence>
<comment type="caution">
    <text evidence="8">The sequence shown here is derived from an EMBL/GenBank/DDBJ whole genome shotgun (WGS) entry which is preliminary data.</text>
</comment>
<dbReference type="Gene3D" id="1.25.40.180">
    <property type="match status" value="1"/>
</dbReference>
<keyword evidence="8" id="KW-0396">Initiation factor</keyword>
<gene>
    <name evidence="8" type="ORF">RchiOBHm_Chr7g0215441</name>
</gene>
<keyword evidence="6" id="KW-0539">Nucleus</keyword>
<dbReference type="GO" id="GO:0006417">
    <property type="term" value="P:regulation of translation"/>
    <property type="evidence" value="ECO:0007669"/>
    <property type="project" value="UniProtKB-KW"/>
</dbReference>
<sequence length="173" mass="19229">MQTAVENNIFPPYNPSLGIWGGRTQNTLQVLAKQIDSLLTKYKESRDALLTCKDIRKVVPPLFEHHFVASTLIACMKNWGEAPWVIYLLKEAAGVGVISSSQMVKGFIRVEERFAVLCLHDSSAANMFQSLVFKAVSDGWLDNSLIESFGKYFANFPRDGMGIGSHVLLSDDT</sequence>
<dbReference type="PANTHER" id="PTHR12626:SF0">
    <property type="entry name" value="PROGRAMMED CELL DEATH PROTEIN 4"/>
    <property type="match status" value="1"/>
</dbReference>
<name>A0A2P6PBH1_ROSCH</name>
<keyword evidence="9" id="KW-1185">Reference proteome</keyword>
<evidence type="ECO:0000313" key="9">
    <source>
        <dbReference type="Proteomes" id="UP000238479"/>
    </source>
</evidence>
<dbReference type="InterPro" id="IPR039778">
    <property type="entry name" value="PDCD4"/>
</dbReference>
<reference evidence="8 9" key="1">
    <citation type="journal article" date="2018" name="Nat. Genet.">
        <title>The Rosa genome provides new insights in the design of modern roses.</title>
        <authorList>
            <person name="Bendahmane M."/>
        </authorList>
    </citation>
    <scope>NUCLEOTIDE SEQUENCE [LARGE SCALE GENOMIC DNA]</scope>
    <source>
        <strain evidence="9">cv. Old Blush</strain>
    </source>
</reference>
<feature type="domain" description="MI" evidence="7">
    <location>
        <begin position="30"/>
        <end position="151"/>
    </location>
</feature>
<organism evidence="8 9">
    <name type="scientific">Rosa chinensis</name>
    <name type="common">China rose</name>
    <dbReference type="NCBI Taxonomy" id="74649"/>
    <lineage>
        <taxon>Eukaryota</taxon>
        <taxon>Viridiplantae</taxon>
        <taxon>Streptophyta</taxon>
        <taxon>Embryophyta</taxon>
        <taxon>Tracheophyta</taxon>
        <taxon>Spermatophyta</taxon>
        <taxon>Magnoliopsida</taxon>
        <taxon>eudicotyledons</taxon>
        <taxon>Gunneridae</taxon>
        <taxon>Pentapetalae</taxon>
        <taxon>rosids</taxon>
        <taxon>fabids</taxon>
        <taxon>Rosales</taxon>
        <taxon>Rosaceae</taxon>
        <taxon>Rosoideae</taxon>
        <taxon>Rosoideae incertae sedis</taxon>
        <taxon>Rosa</taxon>
    </lineage>
</organism>
<protein>
    <submittedName>
        <fullName evidence="8">Putative initiation factor eIF-4 gamma, MA3</fullName>
    </submittedName>
</protein>
<evidence type="ECO:0000256" key="6">
    <source>
        <dbReference type="ARBA" id="ARBA00023242"/>
    </source>
</evidence>
<dbReference type="InterPro" id="IPR003891">
    <property type="entry name" value="Initiation_fac_eIF4g_MI"/>
</dbReference>
<evidence type="ECO:0000256" key="5">
    <source>
        <dbReference type="ARBA" id="ARBA00022845"/>
    </source>
</evidence>
<evidence type="ECO:0000256" key="1">
    <source>
        <dbReference type="ARBA" id="ARBA00004496"/>
    </source>
</evidence>
<evidence type="ECO:0000256" key="4">
    <source>
        <dbReference type="ARBA" id="ARBA00022737"/>
    </source>
</evidence>
<dbReference type="GO" id="GO:0005737">
    <property type="term" value="C:cytoplasm"/>
    <property type="evidence" value="ECO:0007669"/>
    <property type="project" value="UniProtKB-SubCell"/>
</dbReference>
<keyword evidence="8" id="KW-0648">Protein biosynthesis</keyword>
<keyword evidence="5" id="KW-0810">Translation regulation</keyword>
<dbReference type="PANTHER" id="PTHR12626">
    <property type="entry name" value="PROGRAMMED CELL DEATH 4"/>
    <property type="match status" value="1"/>
</dbReference>
<dbReference type="STRING" id="74649.A0A2P6PBH1"/>
<dbReference type="EMBL" id="PDCK01000045">
    <property type="protein sequence ID" value="PRQ19276.1"/>
    <property type="molecule type" value="Genomic_DNA"/>
</dbReference>
<proteinExistence type="inferred from homology"/>
<keyword evidence="3" id="KW-0963">Cytoplasm</keyword>
<dbReference type="PROSITE" id="PS51366">
    <property type="entry name" value="MI"/>
    <property type="match status" value="1"/>
</dbReference>